<name>A0ABT9RM53_9ACTN</name>
<organism evidence="1 2">
    <name type="scientific">Streptosporangium brasiliense</name>
    <dbReference type="NCBI Taxonomy" id="47480"/>
    <lineage>
        <taxon>Bacteria</taxon>
        <taxon>Bacillati</taxon>
        <taxon>Actinomycetota</taxon>
        <taxon>Actinomycetes</taxon>
        <taxon>Streptosporangiales</taxon>
        <taxon>Streptosporangiaceae</taxon>
        <taxon>Streptosporangium</taxon>
    </lineage>
</organism>
<evidence type="ECO:0000313" key="1">
    <source>
        <dbReference type="EMBL" id="MDP9870374.1"/>
    </source>
</evidence>
<evidence type="ECO:0008006" key="3">
    <source>
        <dbReference type="Google" id="ProtNLM"/>
    </source>
</evidence>
<evidence type="ECO:0000313" key="2">
    <source>
        <dbReference type="Proteomes" id="UP001230426"/>
    </source>
</evidence>
<dbReference type="RefSeq" id="WP_306876257.1">
    <property type="nucleotide sequence ID" value="NZ_JAUSRB010000004.1"/>
</dbReference>
<reference evidence="1 2" key="1">
    <citation type="submission" date="2023-07" db="EMBL/GenBank/DDBJ databases">
        <title>Sequencing the genomes of 1000 actinobacteria strains.</title>
        <authorList>
            <person name="Klenk H.-P."/>
        </authorList>
    </citation>
    <scope>NUCLEOTIDE SEQUENCE [LARGE SCALE GENOMIC DNA]</scope>
    <source>
        <strain evidence="1 2">DSM 44109</strain>
    </source>
</reference>
<dbReference type="Proteomes" id="UP001230426">
    <property type="component" value="Unassembled WGS sequence"/>
</dbReference>
<proteinExistence type="predicted"/>
<protein>
    <recommendedName>
        <fullName evidence="3">RNA polymerase alpha subunit C-terminal domain-containing protein</fullName>
    </recommendedName>
</protein>
<comment type="caution">
    <text evidence="1">The sequence shown here is derived from an EMBL/GenBank/DDBJ whole genome shotgun (WGS) entry which is preliminary data.</text>
</comment>
<accession>A0ABT9RM53</accession>
<sequence>MISTDTPCPNGACLYERAPELGEALGHDRLGHTILNKLVREKITTLQRLANLSNGELVDLKLFGPHNLARIRIAIGHRTYPPVEVVEQEPKHADFVKDDRPRLATYSLDLVRRMAEAGSSDIRAWEQEPVNSALHTGEPGKSYVIMQTEGWCVGPEILSPVGVASSPARLREMLWTYFSKNWPGLEVRQMADCSVEQLGERHFAELLPDDAVYMSGDGMGACVGSTRLVVETFETDGDLL</sequence>
<gene>
    <name evidence="1" type="ORF">J2S55_009712</name>
</gene>
<keyword evidence="2" id="KW-1185">Reference proteome</keyword>
<dbReference type="EMBL" id="JAUSRB010000004">
    <property type="protein sequence ID" value="MDP9870374.1"/>
    <property type="molecule type" value="Genomic_DNA"/>
</dbReference>